<evidence type="ECO:0000256" key="5">
    <source>
        <dbReference type="HAMAP-Rule" id="MF_03043"/>
    </source>
</evidence>
<accession>A0A2G4T5Z1</accession>
<keyword evidence="1 5" id="KW-0963">Cytoplasm</keyword>
<sequence>MASAVNFHLAENSASNIIRRGALQFTKKNKTIQTPACLTYSLRGSVPHLVADNLKLLPIELVQISLEQFLEQKEPSSFKFPHGLHKYLHLENMLLFCDIRDPLKLSPVSFNTDKYLSVESHGGVRQVTPALWTEALNVYRPDLVAAMADTVTDLEAKNKRIIRSVDRSLRWLDENLAKAKELDIPLFAHVLGHTSTEERARSAKETAQRDVQGFVVNVLGLSHDQIPTLIRATVDNLPQDKPRLAYGLATPEKILEGISNGIDLFDGSYAYKATQKGRAIVFKFGKELKETEEAAAAKTLNLWDPNFAHDFDPIDASCGCNACSRPHTKAYIHHLLNAHEMLGPLLLMSHNIYQLDQFMAAIRDSIESNRFEQDKETFMQHFSHAIESDGMKGHVDEVDSESLGVPLKKKRTIL</sequence>
<evidence type="ECO:0000313" key="7">
    <source>
        <dbReference type="EMBL" id="PHZ16444.1"/>
    </source>
</evidence>
<dbReference type="SUPFAM" id="SSF51713">
    <property type="entry name" value="tRNA-guanine transglycosylase"/>
    <property type="match status" value="1"/>
</dbReference>
<dbReference type="PANTHER" id="PTHR46064">
    <property type="entry name" value="QUEUINE TRNA-RIBOSYLTRANSFERASE ACCESSORY SUBUNIT 2"/>
    <property type="match status" value="1"/>
</dbReference>
<dbReference type="InterPro" id="IPR036511">
    <property type="entry name" value="TGT-like_sf"/>
</dbReference>
<dbReference type="GeneID" id="35439073"/>
<name>A0A2G4T5Z1_RHIZD</name>
<comment type="similarity">
    <text evidence="5">Belongs to the queuine tRNA-ribosyltransferase family. QTRT2 subfamily.</text>
</comment>
<keyword evidence="8" id="KW-1185">Reference proteome</keyword>
<organism evidence="7 8">
    <name type="scientific">Rhizopus microsporus ATCC 52813</name>
    <dbReference type="NCBI Taxonomy" id="1340429"/>
    <lineage>
        <taxon>Eukaryota</taxon>
        <taxon>Fungi</taxon>
        <taxon>Fungi incertae sedis</taxon>
        <taxon>Mucoromycota</taxon>
        <taxon>Mucoromycotina</taxon>
        <taxon>Mucoromycetes</taxon>
        <taxon>Mucorales</taxon>
        <taxon>Mucorineae</taxon>
        <taxon>Rhizopodaceae</taxon>
        <taxon>Rhizopus</taxon>
    </lineage>
</organism>
<protein>
    <recommendedName>
        <fullName evidence="5">Queuine tRNA-ribosyltransferase accessory subunit 2</fullName>
    </recommendedName>
    <alternativeName>
        <fullName evidence="5">Queuine tRNA-ribosyltransferase domain-containing protein 1</fullName>
    </alternativeName>
</protein>
<evidence type="ECO:0000259" key="6">
    <source>
        <dbReference type="Pfam" id="PF01702"/>
    </source>
</evidence>
<dbReference type="GO" id="GO:0008479">
    <property type="term" value="F:tRNA-guanosine(34) queuine transglycosylase activity"/>
    <property type="evidence" value="ECO:0007669"/>
    <property type="project" value="UniProtKB-UniRule"/>
</dbReference>
<evidence type="ECO:0000256" key="3">
    <source>
        <dbReference type="ARBA" id="ARBA00022723"/>
    </source>
</evidence>
<feature type="binding site" evidence="5">
    <location>
        <position position="323"/>
    </location>
    <ligand>
        <name>Zn(2+)</name>
        <dbReference type="ChEBI" id="CHEBI:29105"/>
    </ligand>
</feature>
<keyword evidence="4 5" id="KW-0862">Zinc</keyword>
<dbReference type="GO" id="GO:0006400">
    <property type="term" value="P:tRNA modification"/>
    <property type="evidence" value="ECO:0007669"/>
    <property type="project" value="InterPro"/>
</dbReference>
<evidence type="ECO:0000313" key="8">
    <source>
        <dbReference type="Proteomes" id="UP000242254"/>
    </source>
</evidence>
<dbReference type="AlphaFoldDB" id="A0A2G4T5Z1"/>
<comment type="function">
    <text evidence="5">Non-catalytic subunit of the queuine tRNA-ribosyltransferase (TGT) that catalyzes the base-exchange of a guanine (G) residue with queuine (Q) at position 34 (anticodon wobble position) in tRNAs with GU(N) anticodons (tRNA-Asp, -Asn, -His and -Tyr), resulting in the hypermodified nucleoside queuosine (7-(((4,5-cis-dihydroxy-2-cyclopenten-1-yl)amino)methyl)-7-deazaguanosine).</text>
</comment>
<comment type="subunit">
    <text evidence="5">Heterodimer of a catalytic subunit and an accessory subunit.</text>
</comment>
<dbReference type="InterPro" id="IPR002616">
    <property type="entry name" value="tRNA_ribo_trans-like"/>
</dbReference>
<dbReference type="STRING" id="1340429.A0A2G4T5Z1"/>
<feature type="domain" description="tRNA-guanine(15) transglycosylase-like" evidence="6">
    <location>
        <begin position="18"/>
        <end position="382"/>
    </location>
</feature>
<feature type="binding site" evidence="5">
    <location>
        <position position="350"/>
    </location>
    <ligand>
        <name>Zn(2+)</name>
        <dbReference type="ChEBI" id="CHEBI:29105"/>
    </ligand>
</feature>
<dbReference type="InterPro" id="IPR050852">
    <property type="entry name" value="Queuine_tRNA-ribosyltrfase"/>
</dbReference>
<dbReference type="PANTHER" id="PTHR46064:SF1">
    <property type="entry name" value="QUEUINE TRNA-RIBOSYLTRANSFERASE ACCESSORY SUBUNIT 2"/>
    <property type="match status" value="1"/>
</dbReference>
<comment type="subcellular location">
    <subcellularLocation>
        <location evidence="5">Cytoplasm</location>
    </subcellularLocation>
</comment>
<reference evidence="7 8" key="1">
    <citation type="journal article" date="2016" name="Proc. Natl. Acad. Sci. U.S.A.">
        <title>Lipid metabolic changes in an early divergent fungus govern the establishment of a mutualistic symbiosis with endobacteria.</title>
        <authorList>
            <person name="Lastovetsky O.A."/>
            <person name="Gaspar M.L."/>
            <person name="Mondo S.J."/>
            <person name="LaButti K.M."/>
            <person name="Sandor L."/>
            <person name="Grigoriev I.V."/>
            <person name="Henry S.A."/>
            <person name="Pawlowska T.E."/>
        </authorList>
    </citation>
    <scope>NUCLEOTIDE SEQUENCE [LARGE SCALE GENOMIC DNA]</scope>
    <source>
        <strain evidence="7 8">ATCC 52813</strain>
    </source>
</reference>
<dbReference type="GO" id="GO:0005737">
    <property type="term" value="C:cytoplasm"/>
    <property type="evidence" value="ECO:0007669"/>
    <property type="project" value="UniProtKB-SubCell"/>
</dbReference>
<comment type="cofactor">
    <cofactor evidence="5">
        <name>Zn(2+)</name>
        <dbReference type="ChEBI" id="CHEBI:29105"/>
    </cofactor>
    <text evidence="5">Binds 1 zinc ion per subunit.</text>
</comment>
<dbReference type="GO" id="GO:0046872">
    <property type="term" value="F:metal ion binding"/>
    <property type="evidence" value="ECO:0007669"/>
    <property type="project" value="UniProtKB-KW"/>
</dbReference>
<dbReference type="Pfam" id="PF01702">
    <property type="entry name" value="TGT"/>
    <property type="match status" value="1"/>
</dbReference>
<dbReference type="HAMAP" id="MF_03043">
    <property type="entry name" value="QTRT2"/>
    <property type="match status" value="1"/>
</dbReference>
<feature type="binding site" evidence="5">
    <location>
        <position position="320"/>
    </location>
    <ligand>
        <name>Zn(2+)</name>
        <dbReference type="ChEBI" id="CHEBI:29105"/>
    </ligand>
</feature>
<keyword evidence="2 5" id="KW-0819">tRNA processing</keyword>
<evidence type="ECO:0000256" key="4">
    <source>
        <dbReference type="ARBA" id="ARBA00022833"/>
    </source>
</evidence>
<dbReference type="Proteomes" id="UP000242254">
    <property type="component" value="Unassembled WGS sequence"/>
</dbReference>
<evidence type="ECO:0000256" key="2">
    <source>
        <dbReference type="ARBA" id="ARBA00022694"/>
    </source>
</evidence>
<dbReference type="Gene3D" id="3.20.20.105">
    <property type="entry name" value="Queuine tRNA-ribosyltransferase-like"/>
    <property type="match status" value="1"/>
</dbReference>
<dbReference type="InterPro" id="IPR028592">
    <property type="entry name" value="QTRTD1"/>
</dbReference>
<evidence type="ECO:0000256" key="1">
    <source>
        <dbReference type="ARBA" id="ARBA00022490"/>
    </source>
</evidence>
<keyword evidence="3 5" id="KW-0479">Metal-binding</keyword>
<dbReference type="RefSeq" id="XP_023470152.1">
    <property type="nucleotide sequence ID" value="XM_023608083.1"/>
</dbReference>
<dbReference type="EMBL" id="KZ303843">
    <property type="protein sequence ID" value="PHZ16444.1"/>
    <property type="molecule type" value="Genomic_DNA"/>
</dbReference>
<gene>
    <name evidence="7" type="ORF">RHIMIDRAFT_234043</name>
</gene>
<proteinExistence type="inferred from homology"/>
<dbReference type="NCBIfam" id="TIGR00449">
    <property type="entry name" value="tgt_general"/>
    <property type="match status" value="1"/>
</dbReference>
<feature type="binding site" evidence="5">
    <location>
        <position position="318"/>
    </location>
    <ligand>
        <name>Zn(2+)</name>
        <dbReference type="ChEBI" id="CHEBI:29105"/>
    </ligand>
</feature>